<gene>
    <name evidence="1" type="ORF">ENH87_19385</name>
</gene>
<dbReference type="Proteomes" id="UP000886191">
    <property type="component" value="Unassembled WGS sequence"/>
</dbReference>
<dbReference type="AlphaFoldDB" id="A0A831QUX6"/>
<accession>A0A831QUX6</accession>
<comment type="caution">
    <text evidence="1">The sequence shown here is derived from an EMBL/GenBank/DDBJ whole genome shotgun (WGS) entry which is preliminary data.</text>
</comment>
<name>A0A831QUX6_9FLAO</name>
<dbReference type="EMBL" id="DRGL01000071">
    <property type="protein sequence ID" value="HEA23062.1"/>
    <property type="molecule type" value="Genomic_DNA"/>
</dbReference>
<organism evidence="1">
    <name type="scientific">Pricia antarctica</name>
    <dbReference type="NCBI Taxonomy" id="641691"/>
    <lineage>
        <taxon>Bacteria</taxon>
        <taxon>Pseudomonadati</taxon>
        <taxon>Bacteroidota</taxon>
        <taxon>Flavobacteriia</taxon>
        <taxon>Flavobacteriales</taxon>
        <taxon>Flavobacteriaceae</taxon>
        <taxon>Pricia</taxon>
    </lineage>
</organism>
<protein>
    <submittedName>
        <fullName evidence="1">Uncharacterized protein</fullName>
    </submittedName>
</protein>
<sequence length="140" mass="16450">MSSNSSTYEIATGEWPKKLDINAKAQDILNEWDEYMAFETSFDALYNVANRDDLELTVEDLIEKQNTLETSEYPETFNKEQIKSRQKVFKTYILKVKGDIYYRTDPKKSVVEMIKAYNAFRDQFNVTVNNTFNTDLILEE</sequence>
<reference evidence="1" key="1">
    <citation type="journal article" date="2020" name="mSystems">
        <title>Genome- and Community-Level Interaction Insights into Carbon Utilization and Element Cycling Functions of Hydrothermarchaeota in Hydrothermal Sediment.</title>
        <authorList>
            <person name="Zhou Z."/>
            <person name="Liu Y."/>
            <person name="Xu W."/>
            <person name="Pan J."/>
            <person name="Luo Z.H."/>
            <person name="Li M."/>
        </authorList>
    </citation>
    <scope>NUCLEOTIDE SEQUENCE [LARGE SCALE GENOMIC DNA]</scope>
    <source>
        <strain evidence="1">HyVt-345</strain>
    </source>
</reference>
<evidence type="ECO:0000313" key="1">
    <source>
        <dbReference type="EMBL" id="HEA23062.1"/>
    </source>
</evidence>
<proteinExistence type="predicted"/>